<dbReference type="Proteomes" id="UP000004095">
    <property type="component" value="Unassembled WGS sequence"/>
</dbReference>
<protein>
    <submittedName>
        <fullName evidence="1">Uncharacterized protein</fullName>
    </submittedName>
</protein>
<keyword evidence="2" id="KW-1185">Reference proteome</keyword>
<accession>A2A038</accession>
<reference evidence="1 2" key="1">
    <citation type="submission" date="2007-01" db="EMBL/GenBank/DDBJ databases">
        <authorList>
            <person name="Haygood M."/>
            <person name="Podell S."/>
            <person name="Anderson C."/>
            <person name="Hopkinson B."/>
            <person name="Roe K."/>
            <person name="Barbeau K."/>
            <person name="Gaasterland T."/>
            <person name="Ferriera S."/>
            <person name="Johnson J."/>
            <person name="Kravitz S."/>
            <person name="Beeson K."/>
            <person name="Sutton G."/>
            <person name="Rogers Y.-H."/>
            <person name="Friedman R."/>
            <person name="Frazier M."/>
            <person name="Venter J.C."/>
        </authorList>
    </citation>
    <scope>NUCLEOTIDE SEQUENCE [LARGE SCALE GENOMIC DNA]</scope>
    <source>
        <strain evidence="1 2">ATCC 23134</strain>
    </source>
</reference>
<proteinExistence type="predicted"/>
<comment type="caution">
    <text evidence="1">The sequence shown here is derived from an EMBL/GenBank/DDBJ whole genome shotgun (WGS) entry which is preliminary data.</text>
</comment>
<sequence>MFYWFSISVFLLNQNDIQHELTHKASLFAMLSTYYKQESTKNDTDQRRKQYKSAITY</sequence>
<gene>
    <name evidence="1" type="ORF">M23134_03029</name>
</gene>
<evidence type="ECO:0000313" key="2">
    <source>
        <dbReference type="Proteomes" id="UP000004095"/>
    </source>
</evidence>
<evidence type="ECO:0000313" key="1">
    <source>
        <dbReference type="EMBL" id="EAY23996.1"/>
    </source>
</evidence>
<organism evidence="1 2">
    <name type="scientific">Microscilla marina ATCC 23134</name>
    <dbReference type="NCBI Taxonomy" id="313606"/>
    <lineage>
        <taxon>Bacteria</taxon>
        <taxon>Pseudomonadati</taxon>
        <taxon>Bacteroidota</taxon>
        <taxon>Cytophagia</taxon>
        <taxon>Cytophagales</taxon>
        <taxon>Microscillaceae</taxon>
        <taxon>Microscilla</taxon>
    </lineage>
</organism>
<dbReference type="AlphaFoldDB" id="A2A038"/>
<dbReference type="EMBL" id="AAWS01000090">
    <property type="protein sequence ID" value="EAY23996.1"/>
    <property type="molecule type" value="Genomic_DNA"/>
</dbReference>
<name>A2A038_MICM2</name>